<evidence type="ECO:0000313" key="2">
    <source>
        <dbReference type="Proteomes" id="UP000644441"/>
    </source>
</evidence>
<comment type="caution">
    <text evidence="1">The sequence shown here is derived from an EMBL/GenBank/DDBJ whole genome shotgun (WGS) entry which is preliminary data.</text>
</comment>
<accession>A0ABS0AFF6</accession>
<evidence type="ECO:0000313" key="1">
    <source>
        <dbReference type="EMBL" id="MBF5052808.1"/>
    </source>
</evidence>
<sequence>MIDLLRQRLERYACTDALQEEHALKEILQEVALYGLWRANFYEVAAFQGGSSLRILHGLPRFSEDLDFILIEPDKDFQWQPYCDELQEVLLEFGVRAELSDRGKMDRAVQQAMLKDDSIGRQLDLSFMQTDSGRKLRVKLEIDTRPPAGSGFESHYLDFPLDFEVRSQDLASNFALKIHALLCRDYLKGRDWFDFNWYIKQGVAPNLSHLQAALRQTGPWQGADPVVDAAWLDAALTEAVNAINWRQAADDVAPFLSAVERHGLALWKAPFFLDKVRKLGALLSTPATRN</sequence>
<evidence type="ECO:0008006" key="3">
    <source>
        <dbReference type="Google" id="ProtNLM"/>
    </source>
</evidence>
<gene>
    <name evidence="1" type="ORF">ISO4_01410</name>
</gene>
<dbReference type="Proteomes" id="UP000644441">
    <property type="component" value="Unassembled WGS sequence"/>
</dbReference>
<dbReference type="Gene3D" id="3.10.450.620">
    <property type="entry name" value="JHP933, nucleotidyltransferase-like core domain"/>
    <property type="match status" value="1"/>
</dbReference>
<dbReference type="InterPro" id="IPR014942">
    <property type="entry name" value="AbiEii"/>
</dbReference>
<dbReference type="Pfam" id="PF08843">
    <property type="entry name" value="AbiEii"/>
    <property type="match status" value="1"/>
</dbReference>
<name>A0ABS0AFF6_9GAMM</name>
<reference evidence="1 2" key="1">
    <citation type="submission" date="2012-09" db="EMBL/GenBank/DDBJ databases">
        <title>Genome Sequence of alkane-degrading Bacterium Alcanivorax venustensis ISO4.</title>
        <authorList>
            <person name="Lai Q."/>
            <person name="Shao Z."/>
        </authorList>
    </citation>
    <scope>NUCLEOTIDE SEQUENCE [LARGE SCALE GENOMIC DNA]</scope>
    <source>
        <strain evidence="1 2">ISO4</strain>
    </source>
</reference>
<proteinExistence type="predicted"/>
<protein>
    <recommendedName>
        <fullName evidence="3">Nucleotidyl transferase AbiEii/AbiGii toxin family protein</fullName>
    </recommendedName>
</protein>
<dbReference type="RefSeq" id="WP_194855696.1">
    <property type="nucleotide sequence ID" value="NZ_ARXR01000008.1"/>
</dbReference>
<keyword evidence="2" id="KW-1185">Reference proteome</keyword>
<organism evidence="1 2">
    <name type="scientific">Alloalcanivorax venustensis ISO4</name>
    <dbReference type="NCBI Taxonomy" id="1177184"/>
    <lineage>
        <taxon>Bacteria</taxon>
        <taxon>Pseudomonadati</taxon>
        <taxon>Pseudomonadota</taxon>
        <taxon>Gammaproteobacteria</taxon>
        <taxon>Oceanospirillales</taxon>
        <taxon>Alcanivoracaceae</taxon>
        <taxon>Alloalcanivorax</taxon>
    </lineage>
</organism>
<dbReference type="EMBL" id="ARXR01000008">
    <property type="protein sequence ID" value="MBF5052808.1"/>
    <property type="molecule type" value="Genomic_DNA"/>
</dbReference>